<comment type="caution">
    <text evidence="1">The sequence shown here is derived from an EMBL/GenBank/DDBJ whole genome shotgun (WGS) entry which is preliminary data.</text>
</comment>
<reference evidence="1" key="1">
    <citation type="submission" date="2021-08" db="EMBL/GenBank/DDBJ databases">
        <title>WGS assembly of Ceratopteris richardii.</title>
        <authorList>
            <person name="Marchant D.B."/>
            <person name="Chen G."/>
            <person name="Jenkins J."/>
            <person name="Shu S."/>
            <person name="Leebens-Mack J."/>
            <person name="Grimwood J."/>
            <person name="Schmutz J."/>
            <person name="Soltis P."/>
            <person name="Soltis D."/>
            <person name="Chen Z.-H."/>
        </authorList>
    </citation>
    <scope>NUCLEOTIDE SEQUENCE</scope>
    <source>
        <strain evidence="1">Whitten #5841</strain>
        <tissue evidence="1">Leaf</tissue>
    </source>
</reference>
<accession>A0A8T2S3U5</accession>
<protein>
    <submittedName>
        <fullName evidence="1">Uncharacterized protein</fullName>
    </submittedName>
</protein>
<evidence type="ECO:0000313" key="2">
    <source>
        <dbReference type="Proteomes" id="UP000825935"/>
    </source>
</evidence>
<keyword evidence="2" id="KW-1185">Reference proteome</keyword>
<gene>
    <name evidence="1" type="ORF">KP509_22G033300</name>
</gene>
<proteinExistence type="predicted"/>
<dbReference type="Proteomes" id="UP000825935">
    <property type="component" value="Chromosome 22"/>
</dbReference>
<evidence type="ECO:0000313" key="1">
    <source>
        <dbReference type="EMBL" id="KAH7306835.1"/>
    </source>
</evidence>
<dbReference type="AlphaFoldDB" id="A0A8T2S3U5"/>
<sequence length="76" mass="8317">MTRRHSADGGRKEKSAQAVKPGVCSVVSSLVVFSANVTPRLTISSQKHSDVHRQTIEKKLPRCPHVRICVQIKGAI</sequence>
<organism evidence="1 2">
    <name type="scientific">Ceratopteris richardii</name>
    <name type="common">Triangle waterfern</name>
    <dbReference type="NCBI Taxonomy" id="49495"/>
    <lineage>
        <taxon>Eukaryota</taxon>
        <taxon>Viridiplantae</taxon>
        <taxon>Streptophyta</taxon>
        <taxon>Embryophyta</taxon>
        <taxon>Tracheophyta</taxon>
        <taxon>Polypodiopsida</taxon>
        <taxon>Polypodiidae</taxon>
        <taxon>Polypodiales</taxon>
        <taxon>Pteridineae</taxon>
        <taxon>Pteridaceae</taxon>
        <taxon>Parkerioideae</taxon>
        <taxon>Ceratopteris</taxon>
    </lineage>
</organism>
<name>A0A8T2S3U5_CERRI</name>
<dbReference type="EMBL" id="CM035427">
    <property type="protein sequence ID" value="KAH7306835.1"/>
    <property type="molecule type" value="Genomic_DNA"/>
</dbReference>